<name>A0ABM5KGX3_DIAVI</name>
<accession>A0ABM5KGX3</accession>
<evidence type="ECO:0000313" key="2">
    <source>
        <dbReference type="EnsemblMetazoa" id="XP_050509456.1"/>
    </source>
</evidence>
<dbReference type="GeneID" id="126886518"/>
<protein>
    <recommendedName>
        <fullName evidence="4">Endonuclease-reverse transcriptase</fullName>
    </recommendedName>
</protein>
<evidence type="ECO:0000313" key="3">
    <source>
        <dbReference type="Proteomes" id="UP001652700"/>
    </source>
</evidence>
<organism evidence="2 3">
    <name type="scientific">Diabrotica virgifera virgifera</name>
    <name type="common">western corn rootworm</name>
    <dbReference type="NCBI Taxonomy" id="50390"/>
    <lineage>
        <taxon>Eukaryota</taxon>
        <taxon>Metazoa</taxon>
        <taxon>Ecdysozoa</taxon>
        <taxon>Arthropoda</taxon>
        <taxon>Hexapoda</taxon>
        <taxon>Insecta</taxon>
        <taxon>Pterygota</taxon>
        <taxon>Neoptera</taxon>
        <taxon>Endopterygota</taxon>
        <taxon>Coleoptera</taxon>
        <taxon>Polyphaga</taxon>
        <taxon>Cucujiformia</taxon>
        <taxon>Chrysomeloidea</taxon>
        <taxon>Chrysomelidae</taxon>
        <taxon>Galerucinae</taxon>
        <taxon>Diabroticina</taxon>
        <taxon>Diabroticites</taxon>
        <taxon>Diabrotica</taxon>
    </lineage>
</organism>
<feature type="compositionally biased region" description="Basic residues" evidence="1">
    <location>
        <begin position="81"/>
        <end position="92"/>
    </location>
</feature>
<proteinExistence type="predicted"/>
<reference evidence="2" key="1">
    <citation type="submission" date="2025-05" db="UniProtKB">
        <authorList>
            <consortium name="EnsemblMetazoa"/>
        </authorList>
    </citation>
    <scope>IDENTIFICATION</scope>
</reference>
<evidence type="ECO:0008006" key="4">
    <source>
        <dbReference type="Google" id="ProtNLM"/>
    </source>
</evidence>
<dbReference type="RefSeq" id="XP_050509456.1">
    <property type="nucleotide sequence ID" value="XM_050653499.1"/>
</dbReference>
<keyword evidence="3" id="KW-1185">Reference proteome</keyword>
<dbReference type="EnsemblMetazoa" id="XM_050653499.1">
    <property type="protein sequence ID" value="XP_050509456.1"/>
    <property type="gene ID" value="LOC126886518"/>
</dbReference>
<evidence type="ECO:0000256" key="1">
    <source>
        <dbReference type="SAM" id="MobiDB-lite"/>
    </source>
</evidence>
<dbReference type="Proteomes" id="UP001652700">
    <property type="component" value="Unplaced"/>
</dbReference>
<sequence>MNKSEQVMLKVWERKVLRKIFGGKIWNGMWIRRPNVELERMYGEPNIVGIVKSQRLRWLGHIQRMPNTRLPKKILTGGIGGKKKKGRPKTRWKKDVEKDIEELKITNWKNKAANRRDWKGIVNQAMGLLGLES</sequence>
<feature type="region of interest" description="Disordered" evidence="1">
    <location>
        <begin position="73"/>
        <end position="93"/>
    </location>
</feature>